<evidence type="ECO:0008006" key="5">
    <source>
        <dbReference type="Google" id="ProtNLM"/>
    </source>
</evidence>
<organism evidence="3 4">
    <name type="scientific">Candidatus Giovannonibacteria bacterium RIFCSPHIGHO2_12_FULL_43_15</name>
    <dbReference type="NCBI Taxonomy" id="1798341"/>
    <lineage>
        <taxon>Bacteria</taxon>
        <taxon>Candidatus Giovannoniibacteriota</taxon>
    </lineage>
</organism>
<gene>
    <name evidence="3" type="ORF">A3F23_00705</name>
</gene>
<dbReference type="PANTHER" id="PTHR38781">
    <property type="entry name" value="ANTITOXIN DINJ-RELATED"/>
    <property type="match status" value="1"/>
</dbReference>
<keyword evidence="2" id="KW-1277">Toxin-antitoxin system</keyword>
<dbReference type="GO" id="GO:0006355">
    <property type="term" value="P:regulation of DNA-templated transcription"/>
    <property type="evidence" value="ECO:0007669"/>
    <property type="project" value="InterPro"/>
</dbReference>
<dbReference type="InterPro" id="IPR007337">
    <property type="entry name" value="RelB/DinJ"/>
</dbReference>
<accession>A0A1F5WP86</accession>
<evidence type="ECO:0000256" key="1">
    <source>
        <dbReference type="ARBA" id="ARBA00010562"/>
    </source>
</evidence>
<evidence type="ECO:0000313" key="4">
    <source>
        <dbReference type="Proteomes" id="UP000177723"/>
    </source>
</evidence>
<dbReference type="PANTHER" id="PTHR38781:SF1">
    <property type="entry name" value="ANTITOXIN DINJ-RELATED"/>
    <property type="match status" value="1"/>
</dbReference>
<dbReference type="Gene3D" id="1.10.1220.10">
    <property type="entry name" value="Met repressor-like"/>
    <property type="match status" value="1"/>
</dbReference>
<dbReference type="NCBIfam" id="TIGR02384">
    <property type="entry name" value="RelB_DinJ"/>
    <property type="match status" value="1"/>
</dbReference>
<dbReference type="EMBL" id="MFHT01000017">
    <property type="protein sequence ID" value="OGF77483.1"/>
    <property type="molecule type" value="Genomic_DNA"/>
</dbReference>
<dbReference type="AlphaFoldDB" id="A0A1F5WP86"/>
<dbReference type="GO" id="GO:0006351">
    <property type="term" value="P:DNA-templated transcription"/>
    <property type="evidence" value="ECO:0007669"/>
    <property type="project" value="TreeGrafter"/>
</dbReference>
<proteinExistence type="inferred from homology"/>
<dbReference type="Pfam" id="PF04221">
    <property type="entry name" value="RelB"/>
    <property type="match status" value="1"/>
</dbReference>
<sequence length="91" mass="10338">MKAIINVKTDKRVKDEAKKIAETMGLTLSAVINAQLKQLVREQEIRFSTAPKMTTYLENIAEEAREDYRKGKNISMVFDSAEGALKYLQSK</sequence>
<evidence type="ECO:0000256" key="2">
    <source>
        <dbReference type="ARBA" id="ARBA00022649"/>
    </source>
</evidence>
<dbReference type="Proteomes" id="UP000177723">
    <property type="component" value="Unassembled WGS sequence"/>
</dbReference>
<evidence type="ECO:0000313" key="3">
    <source>
        <dbReference type="EMBL" id="OGF77483.1"/>
    </source>
</evidence>
<dbReference type="InterPro" id="IPR013321">
    <property type="entry name" value="Arc_rbn_hlx_hlx"/>
</dbReference>
<reference evidence="3 4" key="1">
    <citation type="journal article" date="2016" name="Nat. Commun.">
        <title>Thousands of microbial genomes shed light on interconnected biogeochemical processes in an aquifer system.</title>
        <authorList>
            <person name="Anantharaman K."/>
            <person name="Brown C.T."/>
            <person name="Hug L.A."/>
            <person name="Sharon I."/>
            <person name="Castelle C.J."/>
            <person name="Probst A.J."/>
            <person name="Thomas B.C."/>
            <person name="Singh A."/>
            <person name="Wilkins M.J."/>
            <person name="Karaoz U."/>
            <person name="Brodie E.L."/>
            <person name="Williams K.H."/>
            <person name="Hubbard S.S."/>
            <person name="Banfield J.F."/>
        </authorList>
    </citation>
    <scope>NUCLEOTIDE SEQUENCE [LARGE SCALE GENOMIC DNA]</scope>
</reference>
<name>A0A1F5WP86_9BACT</name>
<protein>
    <recommendedName>
        <fullName evidence="5">Damage-inducible protein J</fullName>
    </recommendedName>
</protein>
<comment type="similarity">
    <text evidence="1">Belongs to the RelB/DinJ antitoxin family.</text>
</comment>
<comment type="caution">
    <text evidence="3">The sequence shown here is derived from an EMBL/GenBank/DDBJ whole genome shotgun (WGS) entry which is preliminary data.</text>
</comment>